<proteinExistence type="inferred from homology"/>
<gene>
    <name evidence="11" type="primary">fliR</name>
    <name evidence="11" type="ORF">OCL97_03460</name>
</gene>
<keyword evidence="7 10" id="KW-0472">Membrane</keyword>
<dbReference type="InterPro" id="IPR002010">
    <property type="entry name" value="T3SS_IM_R"/>
</dbReference>
<keyword evidence="11" id="KW-0969">Cilium</keyword>
<sequence length="252" mass="26580">MESYATAQQVYVGGLVFARLSALLMLMPGVGDSTVPPRIRLSFAFLMTLMLLPVVAPNLPPVPAAMGTMVGGLLKEVIIGLMIGTILRIFLMALSTAGEIISIQTTLSFAQTAAPGIAPGSSTLSTFLGLIGLTLIMSTGLHHLFLGAIVKSYTLFPFSRDLPVADSATLAVQTVADCFKLGVQLSAPLLVFSLVFNVAIGLVGRVMPQFQVFFVASPLMVIFGLSILALSLGVIGTVWLSRYRDLLMVFGG</sequence>
<evidence type="ECO:0000313" key="11">
    <source>
        <dbReference type="EMBL" id="MFD3263020.1"/>
    </source>
</evidence>
<evidence type="ECO:0000256" key="1">
    <source>
        <dbReference type="ARBA" id="ARBA00002578"/>
    </source>
</evidence>
<comment type="caution">
    <text evidence="11">The sequence shown here is derived from an EMBL/GenBank/DDBJ whole genome shotgun (WGS) entry which is preliminary data.</text>
</comment>
<keyword evidence="6 10" id="KW-1133">Transmembrane helix</keyword>
<evidence type="ECO:0000256" key="5">
    <source>
        <dbReference type="ARBA" id="ARBA00022692"/>
    </source>
</evidence>
<evidence type="ECO:0000256" key="7">
    <source>
        <dbReference type="ARBA" id="ARBA00023136"/>
    </source>
</evidence>
<dbReference type="PANTHER" id="PTHR30065:SF1">
    <property type="entry name" value="SURFACE PRESENTATION OF ANTIGENS PROTEIN SPAR"/>
    <property type="match status" value="1"/>
</dbReference>
<keyword evidence="11" id="KW-0966">Cell projection</keyword>
<keyword evidence="8 10" id="KW-0975">Bacterial flagellum</keyword>
<evidence type="ECO:0000256" key="2">
    <source>
        <dbReference type="ARBA" id="ARBA00009772"/>
    </source>
</evidence>
<protein>
    <recommendedName>
        <fullName evidence="3 9">Flagellar biosynthetic protein FliR</fullName>
    </recommendedName>
</protein>
<feature type="transmembrane region" description="Helical" evidence="10">
    <location>
        <begin position="39"/>
        <end position="56"/>
    </location>
</feature>
<evidence type="ECO:0000256" key="9">
    <source>
        <dbReference type="NCBIfam" id="TIGR01400"/>
    </source>
</evidence>
<dbReference type="Pfam" id="PF01311">
    <property type="entry name" value="Bac_export_1"/>
    <property type="match status" value="1"/>
</dbReference>
<evidence type="ECO:0000313" key="12">
    <source>
        <dbReference type="Proteomes" id="UP001598130"/>
    </source>
</evidence>
<dbReference type="Proteomes" id="UP001598130">
    <property type="component" value="Unassembled WGS sequence"/>
</dbReference>
<comment type="similarity">
    <text evidence="2 10">Belongs to the FliR/MopE/SpaR family.</text>
</comment>
<keyword evidence="4 10" id="KW-1003">Cell membrane</keyword>
<evidence type="ECO:0000256" key="8">
    <source>
        <dbReference type="ARBA" id="ARBA00023143"/>
    </source>
</evidence>
<dbReference type="InterPro" id="IPR006303">
    <property type="entry name" value="FliR"/>
</dbReference>
<evidence type="ECO:0000256" key="3">
    <source>
        <dbReference type="ARBA" id="ARBA00021717"/>
    </source>
</evidence>
<feature type="transmembrane region" description="Helical" evidence="10">
    <location>
        <begin position="6"/>
        <end position="27"/>
    </location>
</feature>
<accession>A0ABW6CIX4</accession>
<dbReference type="RefSeq" id="WP_304782061.1">
    <property type="nucleotide sequence ID" value="NZ_JAOTJD010000004.1"/>
</dbReference>
<dbReference type="EMBL" id="JAOTJD010000004">
    <property type="protein sequence ID" value="MFD3263020.1"/>
    <property type="molecule type" value="Genomic_DNA"/>
</dbReference>
<comment type="subcellular location">
    <subcellularLocation>
        <location evidence="10">Cell membrane</location>
        <topology evidence="10">Multi-pass membrane protein</topology>
    </subcellularLocation>
    <subcellularLocation>
        <location evidence="10">Bacterial flagellum basal body</location>
    </subcellularLocation>
</comment>
<feature type="transmembrane region" description="Helical" evidence="10">
    <location>
        <begin position="127"/>
        <end position="150"/>
    </location>
</feature>
<dbReference type="PANTHER" id="PTHR30065">
    <property type="entry name" value="FLAGELLAR BIOSYNTHETIC PROTEIN FLIR"/>
    <property type="match status" value="1"/>
</dbReference>
<reference evidence="11 12" key="1">
    <citation type="submission" date="2022-09" db="EMBL/GenBank/DDBJ databases">
        <title>New species of Phenylobacterium.</title>
        <authorList>
            <person name="Mieszkin S."/>
        </authorList>
    </citation>
    <scope>NUCLEOTIDE SEQUENCE [LARGE SCALE GENOMIC DNA]</scope>
    <source>
        <strain evidence="11 12">HK31-G</strain>
    </source>
</reference>
<keyword evidence="11" id="KW-0282">Flagellum</keyword>
<comment type="function">
    <text evidence="1 10">Role in flagellar biosynthesis.</text>
</comment>
<evidence type="ECO:0000256" key="10">
    <source>
        <dbReference type="RuleBase" id="RU362071"/>
    </source>
</evidence>
<dbReference type="NCBIfam" id="TIGR01400">
    <property type="entry name" value="fliR"/>
    <property type="match status" value="1"/>
</dbReference>
<dbReference type="PRINTS" id="PR00953">
    <property type="entry name" value="TYPE3IMRPROT"/>
</dbReference>
<name>A0ABW6CIX4_9CAUL</name>
<keyword evidence="12" id="KW-1185">Reference proteome</keyword>
<feature type="transmembrane region" description="Helical" evidence="10">
    <location>
        <begin position="213"/>
        <end position="240"/>
    </location>
</feature>
<organism evidence="11 12">
    <name type="scientific">Phenylobacterium ferrooxidans</name>
    <dbReference type="NCBI Taxonomy" id="2982689"/>
    <lineage>
        <taxon>Bacteria</taxon>
        <taxon>Pseudomonadati</taxon>
        <taxon>Pseudomonadota</taxon>
        <taxon>Alphaproteobacteria</taxon>
        <taxon>Caulobacterales</taxon>
        <taxon>Caulobacteraceae</taxon>
        <taxon>Phenylobacterium</taxon>
    </lineage>
</organism>
<evidence type="ECO:0000256" key="4">
    <source>
        <dbReference type="ARBA" id="ARBA00022475"/>
    </source>
</evidence>
<evidence type="ECO:0000256" key="6">
    <source>
        <dbReference type="ARBA" id="ARBA00022989"/>
    </source>
</evidence>
<feature type="transmembrane region" description="Helical" evidence="10">
    <location>
        <begin position="189"/>
        <end position="207"/>
    </location>
</feature>
<feature type="transmembrane region" description="Helical" evidence="10">
    <location>
        <begin position="62"/>
        <end position="82"/>
    </location>
</feature>
<keyword evidence="5 10" id="KW-0812">Transmembrane</keyword>